<reference evidence="3" key="1">
    <citation type="submission" date="2015-08" db="UniProtKB">
        <authorList>
            <consortium name="WormBaseParasite"/>
        </authorList>
    </citation>
    <scope>IDENTIFICATION</scope>
</reference>
<dbReference type="WBParaSite" id="TCONS_00007839.p1">
    <property type="protein sequence ID" value="TCONS_00007839.p1"/>
    <property type="gene ID" value="XLOC_005851"/>
</dbReference>
<dbReference type="Proteomes" id="UP000035681">
    <property type="component" value="Unplaced"/>
</dbReference>
<evidence type="ECO:0000313" key="3">
    <source>
        <dbReference type="WBParaSite" id="SSTP_0001114400.1"/>
    </source>
</evidence>
<sequence>MTFDYERNDDGTSTIKYNIVWDSKEEDKKPYQKYDEKEVIPQIISNNSSAYLLLLDNRIVKESEYYKEMEEEKKKKELEEKNNMLSYKNFDSLTCKTTQEDTLTSQGKFFSKYIQCDQCGKECLSKKVKVFGICDHVCCSKCLKQRNIILKELGLPNLSQCATKECLVSSILPSIKDSKIFKKYCKYYAAGKYDKILNHCKNNNN</sequence>
<protein>
    <submittedName>
        <fullName evidence="3 4">RING-type domain-containing protein</fullName>
    </submittedName>
</protein>
<keyword evidence="2" id="KW-1185">Reference proteome</keyword>
<organism evidence="3">
    <name type="scientific">Strongyloides stercoralis</name>
    <name type="common">Threadworm</name>
    <dbReference type="NCBI Taxonomy" id="6248"/>
    <lineage>
        <taxon>Eukaryota</taxon>
        <taxon>Metazoa</taxon>
        <taxon>Ecdysozoa</taxon>
        <taxon>Nematoda</taxon>
        <taxon>Chromadorea</taxon>
        <taxon>Rhabditida</taxon>
        <taxon>Tylenchina</taxon>
        <taxon>Panagrolaimomorpha</taxon>
        <taxon>Strongyloidoidea</taxon>
        <taxon>Strongyloididae</taxon>
        <taxon>Strongyloides</taxon>
    </lineage>
</organism>
<keyword evidence="1" id="KW-0175">Coiled coil</keyword>
<dbReference type="AlphaFoldDB" id="A0A0K0ENV6"/>
<accession>A0A0K0ENV6</accession>
<name>A0A0K0ENV6_STRER</name>
<evidence type="ECO:0000256" key="1">
    <source>
        <dbReference type="SAM" id="Coils"/>
    </source>
</evidence>
<feature type="coiled-coil region" evidence="1">
    <location>
        <begin position="59"/>
        <end position="88"/>
    </location>
</feature>
<evidence type="ECO:0000313" key="4">
    <source>
        <dbReference type="WBParaSite" id="TCONS_00007839.p1"/>
    </source>
</evidence>
<dbReference type="WBParaSite" id="SSTP_0001114400.1">
    <property type="protein sequence ID" value="SSTP_0001114400.1"/>
    <property type="gene ID" value="SSTP_0001114400"/>
</dbReference>
<evidence type="ECO:0000313" key="2">
    <source>
        <dbReference type="Proteomes" id="UP000035681"/>
    </source>
</evidence>
<proteinExistence type="predicted"/>